<dbReference type="EMBL" id="CAJNNV010005973">
    <property type="protein sequence ID" value="CAE8592903.1"/>
    <property type="molecule type" value="Genomic_DNA"/>
</dbReference>
<evidence type="ECO:0000313" key="5">
    <source>
        <dbReference type="Proteomes" id="UP000654075"/>
    </source>
</evidence>
<gene>
    <name evidence="3" type="ORF">PGLA1383_LOCUS11521</name>
    <name evidence="4" type="ORF">PGLA2088_LOCUS32900</name>
</gene>
<feature type="region of interest" description="Disordered" evidence="1">
    <location>
        <begin position="21"/>
        <end position="40"/>
    </location>
</feature>
<evidence type="ECO:0000313" key="4">
    <source>
        <dbReference type="EMBL" id="CAE8703640.1"/>
    </source>
</evidence>
<evidence type="ECO:0000313" key="3">
    <source>
        <dbReference type="EMBL" id="CAE8592903.1"/>
    </source>
</evidence>
<comment type="caution">
    <text evidence="3">The sequence shown here is derived from an EMBL/GenBank/DDBJ whole genome shotgun (WGS) entry which is preliminary data.</text>
</comment>
<dbReference type="EMBL" id="CAJNNW010030499">
    <property type="protein sequence ID" value="CAE8703640.1"/>
    <property type="molecule type" value="Genomic_DNA"/>
</dbReference>
<sequence length="291" mass="30647">MALAVVMLVALALPLPGRAAQQQEQRQQQQQEQQQQQHPPLTVDRQFELAECVINVDQAALYIAQAGLTIYAADSDCSPDNLDAPGVNNTERACAADILNVLTSFGWTATYLATAASECAETVNSLATCAADVTWLVTSFSEIATASASIAVDCVKDEASLDRAAERRLIAGVSESLTAEDRKVDIASCVVDVNMAAGYLVRASKQIHDGVKDCPKGDTQGCFVDVNNVISSFAWVIQFLTYAASDCGESALQDAACAGDIADLVAGVTSLNAAAMSLTNGCYPDAQMELP</sequence>
<feature type="compositionally biased region" description="Low complexity" evidence="1">
    <location>
        <begin position="21"/>
        <end position="37"/>
    </location>
</feature>
<feature type="signal peptide" evidence="2">
    <location>
        <begin position="1"/>
        <end position="19"/>
    </location>
</feature>
<evidence type="ECO:0000256" key="1">
    <source>
        <dbReference type="SAM" id="MobiDB-lite"/>
    </source>
</evidence>
<dbReference type="OMA" id="PFIRTEC"/>
<reference evidence="3" key="1">
    <citation type="submission" date="2021-02" db="EMBL/GenBank/DDBJ databases">
        <authorList>
            <person name="Dougan E. K."/>
            <person name="Rhodes N."/>
            <person name="Thang M."/>
            <person name="Chan C."/>
        </authorList>
    </citation>
    <scope>NUCLEOTIDE SEQUENCE</scope>
</reference>
<dbReference type="OrthoDB" id="416920at2759"/>
<dbReference type="Proteomes" id="UP000626109">
    <property type="component" value="Unassembled WGS sequence"/>
</dbReference>
<protein>
    <submittedName>
        <fullName evidence="3">Uncharacterized protein</fullName>
    </submittedName>
</protein>
<feature type="chain" id="PRO_5036408780" evidence="2">
    <location>
        <begin position="20"/>
        <end position="291"/>
    </location>
</feature>
<keyword evidence="2" id="KW-0732">Signal</keyword>
<dbReference type="AlphaFoldDB" id="A0A813DW23"/>
<keyword evidence="5" id="KW-1185">Reference proteome</keyword>
<evidence type="ECO:0000256" key="2">
    <source>
        <dbReference type="SAM" id="SignalP"/>
    </source>
</evidence>
<name>A0A813DW23_POLGL</name>
<proteinExistence type="predicted"/>
<dbReference type="Proteomes" id="UP000654075">
    <property type="component" value="Unassembled WGS sequence"/>
</dbReference>
<organism evidence="3 5">
    <name type="scientific">Polarella glacialis</name>
    <name type="common">Dinoflagellate</name>
    <dbReference type="NCBI Taxonomy" id="89957"/>
    <lineage>
        <taxon>Eukaryota</taxon>
        <taxon>Sar</taxon>
        <taxon>Alveolata</taxon>
        <taxon>Dinophyceae</taxon>
        <taxon>Suessiales</taxon>
        <taxon>Suessiaceae</taxon>
        <taxon>Polarella</taxon>
    </lineage>
</organism>
<accession>A0A813DW23</accession>